<evidence type="ECO:0000256" key="1">
    <source>
        <dbReference type="SAM" id="MobiDB-lite"/>
    </source>
</evidence>
<feature type="compositionally biased region" description="Polar residues" evidence="1">
    <location>
        <begin position="9"/>
        <end position="20"/>
    </location>
</feature>
<comment type="caution">
    <text evidence="3">The sequence shown here is derived from an EMBL/GenBank/DDBJ whole genome shotgun (WGS) entry which is preliminary data.</text>
</comment>
<dbReference type="InterPro" id="IPR025558">
    <property type="entry name" value="DUF4283"/>
</dbReference>
<evidence type="ECO:0000313" key="4">
    <source>
        <dbReference type="Proteomes" id="UP001552299"/>
    </source>
</evidence>
<feature type="domain" description="DUF4283" evidence="2">
    <location>
        <begin position="171"/>
        <end position="250"/>
    </location>
</feature>
<gene>
    <name evidence="3" type="ORF">M5K25_024679</name>
</gene>
<organism evidence="3 4">
    <name type="scientific">Dendrobium thyrsiflorum</name>
    <name type="common">Pinecone-like raceme dendrobium</name>
    <name type="synonym">Orchid</name>
    <dbReference type="NCBI Taxonomy" id="117978"/>
    <lineage>
        <taxon>Eukaryota</taxon>
        <taxon>Viridiplantae</taxon>
        <taxon>Streptophyta</taxon>
        <taxon>Embryophyta</taxon>
        <taxon>Tracheophyta</taxon>
        <taxon>Spermatophyta</taxon>
        <taxon>Magnoliopsida</taxon>
        <taxon>Liliopsida</taxon>
        <taxon>Asparagales</taxon>
        <taxon>Orchidaceae</taxon>
        <taxon>Epidendroideae</taxon>
        <taxon>Malaxideae</taxon>
        <taxon>Dendrobiinae</taxon>
        <taxon>Dendrobium</taxon>
    </lineage>
</organism>
<dbReference type="EMBL" id="JANQDX010000018">
    <property type="protein sequence ID" value="KAL0906205.1"/>
    <property type="molecule type" value="Genomic_DNA"/>
</dbReference>
<dbReference type="Proteomes" id="UP001552299">
    <property type="component" value="Unassembled WGS sequence"/>
</dbReference>
<name>A0ABD0U2Z7_DENTH</name>
<reference evidence="3 4" key="1">
    <citation type="journal article" date="2024" name="Plant Biotechnol. J.">
        <title>Dendrobium thyrsiflorum genome and its molecular insights into genes involved in important horticultural traits.</title>
        <authorList>
            <person name="Chen B."/>
            <person name="Wang J.Y."/>
            <person name="Zheng P.J."/>
            <person name="Li K.L."/>
            <person name="Liang Y.M."/>
            <person name="Chen X.F."/>
            <person name="Zhang C."/>
            <person name="Zhao X."/>
            <person name="He X."/>
            <person name="Zhang G.Q."/>
            <person name="Liu Z.J."/>
            <person name="Xu Q."/>
        </authorList>
    </citation>
    <scope>NUCLEOTIDE SEQUENCE [LARGE SCALE GENOMIC DNA]</scope>
    <source>
        <strain evidence="3">GZMU011</strain>
    </source>
</reference>
<evidence type="ECO:0000313" key="3">
    <source>
        <dbReference type="EMBL" id="KAL0906205.1"/>
    </source>
</evidence>
<sequence>MVVTDRRQSPTGEASFNPQYVNNFSSSSSNLSSGRGKMSKMEVRVCNAGRPQNSLVIREGFSPPVIQDVVVEGKGKKVVTFWDLIDEDVQSYADQNQINHNLSVNFDRYENGDMVDNVSNRNVGMKEDFIASWKKPQLIKLAYKAEFKERLVDDIVVKLNVNLELANSQIFKNSIVVKVLGINIPFLVCSMDLRRQWSKYGNFHLITLWMDWILCSFKTSEAMEEVFSGDPWYIGWHIVGMNKWSPSFSTRSLNDLTASVEGSEHNKVHKSKGVISDRLQLVNTSVFCLANKYNTLDESNEDVAAAAPFDDRSKIDDYTILSINGMNREDASIPSESDSKPSYVIRQGLALIF</sequence>
<dbReference type="AlphaFoldDB" id="A0ABD0U2Z7"/>
<keyword evidence="4" id="KW-1185">Reference proteome</keyword>
<accession>A0ABD0U2Z7</accession>
<evidence type="ECO:0000259" key="2">
    <source>
        <dbReference type="Pfam" id="PF14111"/>
    </source>
</evidence>
<feature type="region of interest" description="Disordered" evidence="1">
    <location>
        <begin position="1"/>
        <end position="20"/>
    </location>
</feature>
<proteinExistence type="predicted"/>
<protein>
    <recommendedName>
        <fullName evidence="2">DUF4283 domain-containing protein</fullName>
    </recommendedName>
</protein>
<dbReference type="Pfam" id="PF14111">
    <property type="entry name" value="DUF4283"/>
    <property type="match status" value="1"/>
</dbReference>